<organism evidence="10 11">
    <name type="scientific">Roseibium marinum</name>
    <dbReference type="NCBI Taxonomy" id="281252"/>
    <lineage>
        <taxon>Bacteria</taxon>
        <taxon>Pseudomonadati</taxon>
        <taxon>Pseudomonadota</taxon>
        <taxon>Alphaproteobacteria</taxon>
        <taxon>Hyphomicrobiales</taxon>
        <taxon>Stappiaceae</taxon>
        <taxon>Roseibium</taxon>
    </lineage>
</organism>
<feature type="region of interest" description="Disordered" evidence="8">
    <location>
        <begin position="1"/>
        <end position="55"/>
    </location>
</feature>
<comment type="caution">
    <text evidence="10">The sequence shown here is derived from an EMBL/GenBank/DDBJ whole genome shotgun (WGS) entry which is preliminary data.</text>
</comment>
<accession>A0A2S3UKE0</accession>
<dbReference type="EMBL" id="PPCN01000016">
    <property type="protein sequence ID" value="POF28172.1"/>
    <property type="molecule type" value="Genomic_DNA"/>
</dbReference>
<feature type="region of interest" description="Disordered" evidence="8">
    <location>
        <begin position="334"/>
        <end position="365"/>
    </location>
</feature>
<keyword evidence="7 9" id="KW-0472">Membrane</keyword>
<name>A0A2S3UKE0_9HYPH</name>
<dbReference type="InterPro" id="IPR021147">
    <property type="entry name" value="DUF697"/>
</dbReference>
<evidence type="ECO:0000256" key="8">
    <source>
        <dbReference type="SAM" id="MobiDB-lite"/>
    </source>
</evidence>
<dbReference type="PANTHER" id="PTHR39342">
    <property type="entry name" value="UPF0283 MEMBRANE PROTEIN YCJF"/>
    <property type="match status" value="1"/>
</dbReference>
<gene>
    <name evidence="10" type="ORF">CLV41_11623</name>
</gene>
<protein>
    <submittedName>
        <fullName evidence="10">Putative membrane protein</fullName>
    </submittedName>
</protein>
<evidence type="ECO:0000256" key="4">
    <source>
        <dbReference type="ARBA" id="ARBA00022519"/>
    </source>
</evidence>
<evidence type="ECO:0000256" key="7">
    <source>
        <dbReference type="ARBA" id="ARBA00023136"/>
    </source>
</evidence>
<feature type="compositionally biased region" description="Basic and acidic residues" evidence="8">
    <location>
        <begin position="16"/>
        <end position="30"/>
    </location>
</feature>
<keyword evidence="11" id="KW-1185">Reference proteome</keyword>
<evidence type="ECO:0000256" key="3">
    <source>
        <dbReference type="ARBA" id="ARBA00022475"/>
    </source>
</evidence>
<evidence type="ECO:0000313" key="11">
    <source>
        <dbReference type="Proteomes" id="UP000236959"/>
    </source>
</evidence>
<dbReference type="RefSeq" id="WP_103225169.1">
    <property type="nucleotide sequence ID" value="NZ_PPCN01000016.1"/>
</dbReference>
<comment type="similarity">
    <text evidence="2">Belongs to the UPF0283 family.</text>
</comment>
<evidence type="ECO:0000256" key="6">
    <source>
        <dbReference type="ARBA" id="ARBA00022989"/>
    </source>
</evidence>
<feature type="transmembrane region" description="Helical" evidence="9">
    <location>
        <begin position="100"/>
        <end position="118"/>
    </location>
</feature>
<dbReference type="AlphaFoldDB" id="A0A2S3UKE0"/>
<dbReference type="InterPro" id="IPR006507">
    <property type="entry name" value="UPF0283"/>
</dbReference>
<keyword evidence="3" id="KW-1003">Cell membrane</keyword>
<evidence type="ECO:0000256" key="9">
    <source>
        <dbReference type="SAM" id="Phobius"/>
    </source>
</evidence>
<dbReference type="Pfam" id="PF05128">
    <property type="entry name" value="DUF697"/>
    <property type="match status" value="1"/>
</dbReference>
<dbReference type="Proteomes" id="UP000236959">
    <property type="component" value="Unassembled WGS sequence"/>
</dbReference>
<evidence type="ECO:0000256" key="5">
    <source>
        <dbReference type="ARBA" id="ARBA00022692"/>
    </source>
</evidence>
<keyword evidence="6 9" id="KW-1133">Transmembrane helix</keyword>
<dbReference type="PANTHER" id="PTHR39342:SF1">
    <property type="entry name" value="UPF0283 MEMBRANE PROTEIN YCJF"/>
    <property type="match status" value="1"/>
</dbReference>
<dbReference type="OrthoDB" id="9816060at2"/>
<dbReference type="NCBIfam" id="TIGR01620">
    <property type="entry name" value="hyp_HI0043"/>
    <property type="match status" value="1"/>
</dbReference>
<proteinExistence type="inferred from homology"/>
<evidence type="ECO:0000256" key="1">
    <source>
        <dbReference type="ARBA" id="ARBA00004429"/>
    </source>
</evidence>
<feature type="transmembrane region" description="Helical" evidence="9">
    <location>
        <begin position="67"/>
        <end position="88"/>
    </location>
</feature>
<evidence type="ECO:0000256" key="2">
    <source>
        <dbReference type="ARBA" id="ARBA00008255"/>
    </source>
</evidence>
<comment type="subcellular location">
    <subcellularLocation>
        <location evidence="1">Cell inner membrane</location>
        <topology evidence="1">Multi-pass membrane protein</topology>
    </subcellularLocation>
</comment>
<dbReference type="GO" id="GO:0005886">
    <property type="term" value="C:plasma membrane"/>
    <property type="evidence" value="ECO:0007669"/>
    <property type="project" value="UniProtKB-SubCell"/>
</dbReference>
<keyword evidence="4" id="KW-0997">Cell inner membrane</keyword>
<reference evidence="10 11" key="1">
    <citation type="submission" date="2018-01" db="EMBL/GenBank/DDBJ databases">
        <title>Genomic Encyclopedia of Archaeal and Bacterial Type Strains, Phase II (KMG-II): from individual species to whole genera.</title>
        <authorList>
            <person name="Goeker M."/>
        </authorList>
    </citation>
    <scope>NUCLEOTIDE SEQUENCE [LARGE SCALE GENOMIC DNA]</scope>
    <source>
        <strain evidence="10 11">DSM 17023</strain>
    </source>
</reference>
<evidence type="ECO:0000313" key="10">
    <source>
        <dbReference type="EMBL" id="POF28172.1"/>
    </source>
</evidence>
<sequence length="365" mass="39033">MTGTPPSSGRKPAAFRLDDTKVRMTDDDTRTPSAGEALITQMSGEDEEPRLPRAASTPKTRFRFGKWLLVGLSGLVSLAIGLAVDSLIRDLFTRTDWLGWLGLALAGLAALGVLGLAAREIAGLMRLTRIDHLRDRLQLAADTDDSKAASSGLRDLLALYLDRPETAHGRKQLAGHMREVIDGTDLVKLAERDLLAPLDLEARRIVMNSAKRVSLVTAVSPRALIDLLAVLFENLRTIRRLSTLYGARPGMLGFLRLARHVVGHLAVTGGMAAGDSLASQVLGHGLAARLSTRLGEGVINGLLTARIGIAAIAVCRPAPFVATRGPTISEFMGELISSTEKPEKPASRPGESDQAAGKQRRDPEA</sequence>
<keyword evidence="5 9" id="KW-0812">Transmembrane</keyword>